<evidence type="ECO:0000313" key="2">
    <source>
        <dbReference type="EMBL" id="SOB57821.1"/>
    </source>
</evidence>
<proteinExistence type="predicted"/>
<sequence>MAGNEMNEKSMTLKEAFMASPGPCGCKSTFFLFLKGFCMGGADIIPGVSGGTIAFITGIYTQLVDAIRSFDINFARRLFQLDIAGALAGVHLRFLVCLLCGILLAVMSMARVMHYMLAQHPIAIWSMFFGLIAASIFVIGRGIKPMSVCNIGFVGLGALCSFLFVGMIPVSTPETLPFIFFCGAIAICAMILPGVSGAFLLLMLGKYEYVTGALKNPFIGENLVILSVFALGAVSGIIVFSRLLHYLLHRWHVPTVAVLTGVMIGALRKVWPWKEVLESTVIRGKIHILREQNVMPGLDEGVWVALGLALLGAAVVLLLDHFTRRKVIV</sequence>
<dbReference type="RefSeq" id="WP_232005706.1">
    <property type="nucleotide sequence ID" value="NZ_LT907975.1"/>
</dbReference>
<feature type="transmembrane region" description="Helical" evidence="1">
    <location>
        <begin position="178"/>
        <end position="202"/>
    </location>
</feature>
<gene>
    <name evidence="2" type="ORF">DPRO_0930</name>
</gene>
<dbReference type="PANTHER" id="PTHR37308:SF1">
    <property type="entry name" value="POLYPRENYL-PHOSPHATE TRANSPORTER"/>
    <property type="match status" value="1"/>
</dbReference>
<evidence type="ECO:0000256" key="1">
    <source>
        <dbReference type="SAM" id="Phobius"/>
    </source>
</evidence>
<evidence type="ECO:0000313" key="3">
    <source>
        <dbReference type="Proteomes" id="UP000219215"/>
    </source>
</evidence>
<reference evidence="3" key="1">
    <citation type="submission" date="2017-09" db="EMBL/GenBank/DDBJ databases">
        <authorList>
            <person name="Regsiter A."/>
            <person name="William W."/>
        </authorList>
    </citation>
    <scope>NUCLEOTIDE SEQUENCE [LARGE SCALE GENOMIC DNA]</scope>
    <source>
        <strain evidence="3">500-1</strain>
    </source>
</reference>
<dbReference type="Pfam" id="PF04018">
    <property type="entry name" value="VCA0040-like"/>
    <property type="match status" value="1"/>
</dbReference>
<feature type="transmembrane region" description="Helical" evidence="1">
    <location>
        <begin position="223"/>
        <end position="244"/>
    </location>
</feature>
<name>A0A2C8F7K9_9BACT</name>
<dbReference type="AlphaFoldDB" id="A0A2C8F7K9"/>
<keyword evidence="1" id="KW-1133">Transmembrane helix</keyword>
<keyword evidence="1" id="KW-0472">Membrane</keyword>
<keyword evidence="3" id="KW-1185">Reference proteome</keyword>
<accession>A0A2C8F7K9</accession>
<dbReference type="Proteomes" id="UP000219215">
    <property type="component" value="Chromosome DPRO"/>
</dbReference>
<protein>
    <recommendedName>
        <fullName evidence="4">DUF368 domain-containing protein</fullName>
    </recommendedName>
</protein>
<dbReference type="KEGG" id="pprf:DPRO_0930"/>
<dbReference type="EMBL" id="LT907975">
    <property type="protein sequence ID" value="SOB57821.1"/>
    <property type="molecule type" value="Genomic_DNA"/>
</dbReference>
<feature type="transmembrane region" description="Helical" evidence="1">
    <location>
        <begin position="83"/>
        <end position="110"/>
    </location>
</feature>
<feature type="transmembrane region" description="Helical" evidence="1">
    <location>
        <begin position="122"/>
        <end position="139"/>
    </location>
</feature>
<keyword evidence="1" id="KW-0812">Transmembrane</keyword>
<dbReference type="InterPro" id="IPR007163">
    <property type="entry name" value="VCA0040-like"/>
</dbReference>
<evidence type="ECO:0008006" key="4">
    <source>
        <dbReference type="Google" id="ProtNLM"/>
    </source>
</evidence>
<feature type="transmembrane region" description="Helical" evidence="1">
    <location>
        <begin position="301"/>
        <end position="319"/>
    </location>
</feature>
<feature type="transmembrane region" description="Helical" evidence="1">
    <location>
        <begin position="151"/>
        <end position="172"/>
    </location>
</feature>
<organism evidence="2 3">
    <name type="scientific">Pseudodesulfovibrio profundus</name>
    <dbReference type="NCBI Taxonomy" id="57320"/>
    <lineage>
        <taxon>Bacteria</taxon>
        <taxon>Pseudomonadati</taxon>
        <taxon>Thermodesulfobacteriota</taxon>
        <taxon>Desulfovibrionia</taxon>
        <taxon>Desulfovibrionales</taxon>
        <taxon>Desulfovibrionaceae</taxon>
    </lineage>
</organism>
<dbReference type="PANTHER" id="PTHR37308">
    <property type="entry name" value="INTEGRAL MEMBRANE PROTEIN"/>
    <property type="match status" value="1"/>
</dbReference>